<evidence type="ECO:0000256" key="1">
    <source>
        <dbReference type="SAM" id="Phobius"/>
    </source>
</evidence>
<dbReference type="GO" id="GO:0005794">
    <property type="term" value="C:Golgi apparatus"/>
    <property type="evidence" value="ECO:0007669"/>
    <property type="project" value="TreeGrafter"/>
</dbReference>
<protein>
    <recommendedName>
        <fullName evidence="3">GPR180/TMEM145 transmembrane domain-containing protein</fullName>
    </recommendedName>
</protein>
<evidence type="ECO:0000313" key="4">
    <source>
        <dbReference type="EMBL" id="ETV86749.1"/>
    </source>
</evidence>
<evidence type="ECO:0000259" key="3">
    <source>
        <dbReference type="Pfam" id="PF10192"/>
    </source>
</evidence>
<dbReference type="RefSeq" id="XP_009823548.1">
    <property type="nucleotide sequence ID" value="XM_009825246.1"/>
</dbReference>
<dbReference type="VEuPathDB" id="FungiDB:H257_01839"/>
<dbReference type="AlphaFoldDB" id="W4H639"/>
<proteinExistence type="predicted"/>
<accession>W4H639</accession>
<dbReference type="GO" id="GO:0019236">
    <property type="term" value="P:response to pheromone"/>
    <property type="evidence" value="ECO:0007669"/>
    <property type="project" value="InterPro"/>
</dbReference>
<dbReference type="InterPro" id="IPR019336">
    <property type="entry name" value="GPR180/TMEM145_TM"/>
</dbReference>
<dbReference type="InterPro" id="IPR009637">
    <property type="entry name" value="GPR107/GPR108-like"/>
</dbReference>
<keyword evidence="2" id="KW-0732">Signal</keyword>
<dbReference type="PANTHER" id="PTHR21229">
    <property type="entry name" value="LUNG SEVEN TRANSMEMBRANE RECEPTOR"/>
    <property type="match status" value="1"/>
</dbReference>
<feature type="transmembrane region" description="Helical" evidence="1">
    <location>
        <begin position="212"/>
        <end position="237"/>
    </location>
</feature>
<feature type="chain" id="PRO_5004841586" description="GPR180/TMEM145 transmembrane domain-containing protein" evidence="2">
    <location>
        <begin position="20"/>
        <end position="438"/>
    </location>
</feature>
<reference evidence="4" key="1">
    <citation type="submission" date="2013-12" db="EMBL/GenBank/DDBJ databases">
        <title>The Genome Sequence of Aphanomyces astaci APO3.</title>
        <authorList>
            <consortium name="The Broad Institute Genomics Platform"/>
            <person name="Russ C."/>
            <person name="Tyler B."/>
            <person name="van West P."/>
            <person name="Dieguez-Uribeondo J."/>
            <person name="Young S.K."/>
            <person name="Zeng Q."/>
            <person name="Gargeya S."/>
            <person name="Fitzgerald M."/>
            <person name="Abouelleil A."/>
            <person name="Alvarado L."/>
            <person name="Chapman S.B."/>
            <person name="Gainer-Dewar J."/>
            <person name="Goldberg J."/>
            <person name="Griggs A."/>
            <person name="Gujja S."/>
            <person name="Hansen M."/>
            <person name="Howarth C."/>
            <person name="Imamovic A."/>
            <person name="Ireland A."/>
            <person name="Larimer J."/>
            <person name="McCowan C."/>
            <person name="Murphy C."/>
            <person name="Pearson M."/>
            <person name="Poon T.W."/>
            <person name="Priest M."/>
            <person name="Roberts A."/>
            <person name="Saif S."/>
            <person name="Shea T."/>
            <person name="Sykes S."/>
            <person name="Wortman J."/>
            <person name="Nusbaum C."/>
            <person name="Birren B."/>
        </authorList>
    </citation>
    <scope>NUCLEOTIDE SEQUENCE [LARGE SCALE GENOMIC DNA]</scope>
    <source>
        <strain evidence="4">APO3</strain>
    </source>
</reference>
<dbReference type="Pfam" id="PF10192">
    <property type="entry name" value="GPR180-TMEM145_TM"/>
    <property type="match status" value="1"/>
</dbReference>
<dbReference type="GO" id="GO:0007186">
    <property type="term" value="P:G protein-coupled receptor signaling pathway"/>
    <property type="evidence" value="ECO:0007669"/>
    <property type="project" value="InterPro"/>
</dbReference>
<sequence length="438" mass="49145">MHLQLPVVVALLLAQAAHAVKTRYSHRFEYEEFMSARLNSDGMAARWNSQCPVLEFGMEVGSELIFSVEHADAPVTFSLFNYDQWAAYRSLLFDVMSLEGHKETLAITCMHAATTRVVFDPNVDAPNTTFKIQIATASQYTFQVASCTMQHNLVNASIAMVNLGSDYALSEHLGVEQLGLIPLYSVLVVLYIAGTATWVADSVRHRPYTPAINVVFAVALVGETSKCIAKLVFYKAFSVDGFEHSAYATARNVCDSVTSTVFLTFLVLCSMGWSWSRRPLTRSERRFFIVLFLLYSTVSVIKATCNGQDVTCQSYMLTEYALKSLVLLGVIVTLNYSISRLQVQSGGMRWQQNDNVPQHYAHLERMWHFRLSLVAYLVLPSVVVLLNAGVVNPPGTWRNYWVSCLNEELFLVGVYCHMAYTLRPISPAMFQLLDKQAE</sequence>
<feature type="signal peptide" evidence="2">
    <location>
        <begin position="1"/>
        <end position="19"/>
    </location>
</feature>
<feature type="transmembrane region" description="Helical" evidence="1">
    <location>
        <begin position="287"/>
        <end position="304"/>
    </location>
</feature>
<dbReference type="OrthoDB" id="59319at2759"/>
<feature type="transmembrane region" description="Helical" evidence="1">
    <location>
        <begin position="320"/>
        <end position="338"/>
    </location>
</feature>
<evidence type="ECO:0000256" key="2">
    <source>
        <dbReference type="SAM" id="SignalP"/>
    </source>
</evidence>
<organism evidence="4">
    <name type="scientific">Aphanomyces astaci</name>
    <name type="common">Crayfish plague agent</name>
    <dbReference type="NCBI Taxonomy" id="112090"/>
    <lineage>
        <taxon>Eukaryota</taxon>
        <taxon>Sar</taxon>
        <taxon>Stramenopiles</taxon>
        <taxon>Oomycota</taxon>
        <taxon>Saprolegniomycetes</taxon>
        <taxon>Saprolegniales</taxon>
        <taxon>Verrucalvaceae</taxon>
        <taxon>Aphanomyces</taxon>
    </lineage>
</organism>
<dbReference type="GeneID" id="20803835"/>
<keyword evidence="1" id="KW-0472">Membrane</keyword>
<feature type="transmembrane region" description="Helical" evidence="1">
    <location>
        <begin position="257"/>
        <end position="275"/>
    </location>
</feature>
<feature type="transmembrane region" description="Helical" evidence="1">
    <location>
        <begin position="373"/>
        <end position="391"/>
    </location>
</feature>
<dbReference type="EMBL" id="KI913116">
    <property type="protein sequence ID" value="ETV86749.1"/>
    <property type="molecule type" value="Genomic_DNA"/>
</dbReference>
<dbReference type="GO" id="GO:0016020">
    <property type="term" value="C:membrane"/>
    <property type="evidence" value="ECO:0007669"/>
    <property type="project" value="InterPro"/>
</dbReference>
<feature type="domain" description="GPR180/TMEM145 transmembrane" evidence="3">
    <location>
        <begin position="192"/>
        <end position="342"/>
    </location>
</feature>
<feature type="transmembrane region" description="Helical" evidence="1">
    <location>
        <begin position="181"/>
        <end position="200"/>
    </location>
</feature>
<keyword evidence="1" id="KW-1133">Transmembrane helix</keyword>
<keyword evidence="1" id="KW-0812">Transmembrane</keyword>
<name>W4H639_APHAT</name>
<gene>
    <name evidence="4" type="ORF">H257_01839</name>
</gene>